<proteinExistence type="predicted"/>
<evidence type="ECO:0000313" key="2">
    <source>
        <dbReference type="Proteomes" id="UP001150581"/>
    </source>
</evidence>
<accession>A0ACC1INT6</accession>
<gene>
    <name evidence="1" type="primary">KIC1_2</name>
    <name evidence="1" type="ORF">LPJ66_003441</name>
</gene>
<keyword evidence="1" id="KW-0808">Transferase</keyword>
<organism evidence="1 2">
    <name type="scientific">Kickxella alabastrina</name>
    <dbReference type="NCBI Taxonomy" id="61397"/>
    <lineage>
        <taxon>Eukaryota</taxon>
        <taxon>Fungi</taxon>
        <taxon>Fungi incertae sedis</taxon>
        <taxon>Zoopagomycota</taxon>
        <taxon>Kickxellomycotina</taxon>
        <taxon>Kickxellomycetes</taxon>
        <taxon>Kickxellales</taxon>
        <taxon>Kickxellaceae</taxon>
        <taxon>Kickxella</taxon>
    </lineage>
</organism>
<keyword evidence="2" id="KW-1185">Reference proteome</keyword>
<keyword evidence="1" id="KW-0418">Kinase</keyword>
<sequence length="1160" mass="126457">MSLPLSPRRYEKKELVGRGAYGVVYRGRDTVTGGIVAIKILNLDIEDDFSDMQREINLLSQLHSPHIAQYYGSFIETSRMWIIMEYASGGSIHKLMQAGPIEEKYTSSIMYGVLLALDYLHTSGIMHRDIKAANVLVTDEGVVQLCDFGVARQVLQASAKSYSFVGTPYWMAPEVIQKGQVYDFKADIWSLGITAYEIATGMPPYAEEDPKRALFLIPRKGPKQLNPEQAGKDMRDFVDKCLQIDFTKRPSAHELLKHNRFVRAGHGKQAARVSDLISRHNDWLVTAKPEERDILEDNDAMQSTSEASLAESWNFDRFSVGSDGEGGYESHSSLFSTNNAAAPQGEDTDKGSASSTANPKLPADTASAIADTATYEQSSNAFLDNSDDSDTPQIEPLFVRQLFKDEVAPIDDTGGRRMRIGPNTMGNIDFGRAARNGNRLSLDLDTARAFSTDMPTMRITAVEAEDDSDEYIRMEDQDAAKKKKHKYKRFTRTMLGTPLDKGSGKSNNGKFRLVPESVRRRWLGGGSAGSGGSSGSGKSDHKLVTASLELASIKKSISSPSQQQQPFAQNRPLGAQHSEASGTVNHHLLSSQHKQRLDADSKNSRRVTIDAFPDAIKRHMRDTPNAFLSSAAAATIAPDTQRLSAATGSRIGEHSSERPEYRRNANVSPGYGDGRRKSKHLWIDTSAPIKEKYGADISTGNSTSVAENQWSAHTESAGDTGYAQIPHIALPSTINGNPGTSLTKSLGRSASQQQILAGTVDIDISASSCSRQQANFSTSLNSSQANPNYPSKLRDAMATLRFLRLNSDKSKSSPYGDSMPSSLSESVDASPYTSSSTVSCRIESPLSMQFPPRLQSRVSLPQVLPTALLGANTDLSDRRNLAPGQPTHTGISIPGASSNLRSQQSQGQELSPMHILNAASSLPAIRTTQTRDSVKSVLDNTKSQLNSQMFVPISPLEQRREQSQTRTIRDLPTAKMAAGNWTLREEDEDEHVRRQSGTGISVTAGSTGSNDARVLRAPRRSMLYSAYTHREAKELSVLDRQGAVARINLTKILPTRLPPVKSKDSVADDDKSEVRVESRSGTGTSALDYLPNDAASTPSLTGSTSLIRADTMPELYRPDTNVGTSADAAAHWRKELALVVDNFLNIIDAVDKKAASFEIC</sequence>
<reference evidence="1" key="1">
    <citation type="submission" date="2022-07" db="EMBL/GenBank/DDBJ databases">
        <title>Phylogenomic reconstructions and comparative analyses of Kickxellomycotina fungi.</title>
        <authorList>
            <person name="Reynolds N.K."/>
            <person name="Stajich J.E."/>
            <person name="Barry K."/>
            <person name="Grigoriev I.V."/>
            <person name="Crous P."/>
            <person name="Smith M.E."/>
        </authorList>
    </citation>
    <scope>NUCLEOTIDE SEQUENCE</scope>
    <source>
        <strain evidence="1">Benny 63K</strain>
    </source>
</reference>
<evidence type="ECO:0000313" key="1">
    <source>
        <dbReference type="EMBL" id="KAJ1897318.1"/>
    </source>
</evidence>
<name>A0ACC1INT6_9FUNG</name>
<protein>
    <submittedName>
        <fullName evidence="1">Kinase that interacts with cdc31p</fullName>
    </submittedName>
</protein>
<dbReference type="Proteomes" id="UP001150581">
    <property type="component" value="Unassembled WGS sequence"/>
</dbReference>
<comment type="caution">
    <text evidence="1">The sequence shown here is derived from an EMBL/GenBank/DDBJ whole genome shotgun (WGS) entry which is preliminary data.</text>
</comment>
<dbReference type="EMBL" id="JANBPG010000345">
    <property type="protein sequence ID" value="KAJ1897318.1"/>
    <property type="molecule type" value="Genomic_DNA"/>
</dbReference>